<accession>A0AAD7SDC8</accession>
<organism evidence="1 2">
    <name type="scientific">Aldrovandia affinis</name>
    <dbReference type="NCBI Taxonomy" id="143900"/>
    <lineage>
        <taxon>Eukaryota</taxon>
        <taxon>Metazoa</taxon>
        <taxon>Chordata</taxon>
        <taxon>Craniata</taxon>
        <taxon>Vertebrata</taxon>
        <taxon>Euteleostomi</taxon>
        <taxon>Actinopterygii</taxon>
        <taxon>Neopterygii</taxon>
        <taxon>Teleostei</taxon>
        <taxon>Notacanthiformes</taxon>
        <taxon>Halosauridae</taxon>
        <taxon>Aldrovandia</taxon>
    </lineage>
</organism>
<evidence type="ECO:0000313" key="1">
    <source>
        <dbReference type="EMBL" id="KAJ8400252.1"/>
    </source>
</evidence>
<proteinExistence type="predicted"/>
<dbReference type="AlphaFoldDB" id="A0AAD7SDC8"/>
<gene>
    <name evidence="1" type="ORF">AAFF_G00399460</name>
</gene>
<protein>
    <submittedName>
        <fullName evidence="1">Uncharacterized protein</fullName>
    </submittedName>
</protein>
<sequence length="94" mass="10343">MSWDTQGRKYTEYCTPAPVFKRCAPPLPQAQAEGTFPLTRYLLGDERICLVDEISSQQGPTAAPPAVLGGWEQRSLFRSVPGLPPLDEGQPIEL</sequence>
<reference evidence="1" key="1">
    <citation type="journal article" date="2023" name="Science">
        <title>Genome structures resolve the early diversification of teleost fishes.</title>
        <authorList>
            <person name="Parey E."/>
            <person name="Louis A."/>
            <person name="Montfort J."/>
            <person name="Bouchez O."/>
            <person name="Roques C."/>
            <person name="Iampietro C."/>
            <person name="Lluch J."/>
            <person name="Castinel A."/>
            <person name="Donnadieu C."/>
            <person name="Desvignes T."/>
            <person name="Floi Bucao C."/>
            <person name="Jouanno E."/>
            <person name="Wen M."/>
            <person name="Mejri S."/>
            <person name="Dirks R."/>
            <person name="Jansen H."/>
            <person name="Henkel C."/>
            <person name="Chen W.J."/>
            <person name="Zahm M."/>
            <person name="Cabau C."/>
            <person name="Klopp C."/>
            <person name="Thompson A.W."/>
            <person name="Robinson-Rechavi M."/>
            <person name="Braasch I."/>
            <person name="Lecointre G."/>
            <person name="Bobe J."/>
            <person name="Postlethwait J.H."/>
            <person name="Berthelot C."/>
            <person name="Roest Crollius H."/>
            <person name="Guiguen Y."/>
        </authorList>
    </citation>
    <scope>NUCLEOTIDE SEQUENCE</scope>
    <source>
        <strain evidence="1">NC1722</strain>
    </source>
</reference>
<dbReference type="Proteomes" id="UP001221898">
    <property type="component" value="Unassembled WGS sequence"/>
</dbReference>
<evidence type="ECO:0000313" key="2">
    <source>
        <dbReference type="Proteomes" id="UP001221898"/>
    </source>
</evidence>
<dbReference type="EMBL" id="JAINUG010000078">
    <property type="protein sequence ID" value="KAJ8400252.1"/>
    <property type="molecule type" value="Genomic_DNA"/>
</dbReference>
<comment type="caution">
    <text evidence="1">The sequence shown here is derived from an EMBL/GenBank/DDBJ whole genome shotgun (WGS) entry which is preliminary data.</text>
</comment>
<name>A0AAD7SDC8_9TELE</name>
<keyword evidence="2" id="KW-1185">Reference proteome</keyword>